<dbReference type="GO" id="GO:0016853">
    <property type="term" value="F:isomerase activity"/>
    <property type="evidence" value="ECO:0007669"/>
    <property type="project" value="UniProtKB-KW"/>
</dbReference>
<dbReference type="InterPro" id="IPR050282">
    <property type="entry name" value="Cycloisomerase_2"/>
</dbReference>
<reference evidence="3 4" key="1">
    <citation type="submission" date="2016-10" db="EMBL/GenBank/DDBJ databases">
        <authorList>
            <person name="Varghese N."/>
            <person name="Submissions S."/>
        </authorList>
    </citation>
    <scope>NUCLEOTIDE SEQUENCE [LARGE SCALE GENOMIC DNA]</scope>
    <source>
        <strain evidence="3 4">WCC6</strain>
    </source>
</reference>
<dbReference type="AlphaFoldDB" id="A0A1H2YS47"/>
<accession>A0A1H2YS47</accession>
<comment type="similarity">
    <text evidence="1">Belongs to the cycloisomerase 2 family.</text>
</comment>
<feature type="chain" id="PRO_5032658318" evidence="2">
    <location>
        <begin position="27"/>
        <end position="399"/>
    </location>
</feature>
<name>A0A1H2YS47_ACIFE</name>
<dbReference type="Pfam" id="PF10282">
    <property type="entry name" value="Lactonase"/>
    <property type="match status" value="1"/>
</dbReference>
<protein>
    <submittedName>
        <fullName evidence="3">6-phosphogluconolactonase, cycloisomerase 2 family</fullName>
    </submittedName>
</protein>
<evidence type="ECO:0000313" key="4">
    <source>
        <dbReference type="Proteomes" id="UP000182379"/>
    </source>
</evidence>
<evidence type="ECO:0000313" key="3">
    <source>
        <dbReference type="EMBL" id="SDX07855.1"/>
    </source>
</evidence>
<gene>
    <name evidence="3" type="ORF">SAMN05216495_11237</name>
</gene>
<dbReference type="InterPro" id="IPR011048">
    <property type="entry name" value="Haem_d1_sf"/>
</dbReference>
<evidence type="ECO:0000256" key="1">
    <source>
        <dbReference type="ARBA" id="ARBA00005564"/>
    </source>
</evidence>
<dbReference type="SUPFAM" id="SSF51004">
    <property type="entry name" value="C-terminal (heme d1) domain of cytochrome cd1-nitrite reductase"/>
    <property type="match status" value="1"/>
</dbReference>
<dbReference type="Proteomes" id="UP000182379">
    <property type="component" value="Unassembled WGS sequence"/>
</dbReference>
<dbReference type="GO" id="GO:0017057">
    <property type="term" value="F:6-phosphogluconolactonase activity"/>
    <property type="evidence" value="ECO:0007669"/>
    <property type="project" value="TreeGrafter"/>
</dbReference>
<dbReference type="RefSeq" id="WP_083337404.1">
    <property type="nucleotide sequence ID" value="NZ_FNOP01000012.1"/>
</dbReference>
<feature type="signal peptide" evidence="2">
    <location>
        <begin position="1"/>
        <end position="26"/>
    </location>
</feature>
<organism evidence="3 4">
    <name type="scientific">Acidaminococcus fermentans</name>
    <dbReference type="NCBI Taxonomy" id="905"/>
    <lineage>
        <taxon>Bacteria</taxon>
        <taxon>Bacillati</taxon>
        <taxon>Bacillota</taxon>
        <taxon>Negativicutes</taxon>
        <taxon>Acidaminococcales</taxon>
        <taxon>Acidaminococcaceae</taxon>
        <taxon>Acidaminococcus</taxon>
    </lineage>
</organism>
<dbReference type="PANTHER" id="PTHR30344:SF1">
    <property type="entry name" value="6-PHOSPHOGLUCONOLACTONASE"/>
    <property type="match status" value="1"/>
</dbReference>
<keyword evidence="2" id="KW-0732">Signal</keyword>
<evidence type="ECO:0000256" key="2">
    <source>
        <dbReference type="SAM" id="SignalP"/>
    </source>
</evidence>
<keyword evidence="3" id="KW-0413">Isomerase</keyword>
<dbReference type="InterPro" id="IPR019405">
    <property type="entry name" value="Lactonase_7-beta_prop"/>
</dbReference>
<comment type="caution">
    <text evidence="3">The sequence shown here is derived from an EMBL/GenBank/DDBJ whole genome shotgun (WGS) entry which is preliminary data.</text>
</comment>
<proteinExistence type="inferred from homology"/>
<dbReference type="PANTHER" id="PTHR30344">
    <property type="entry name" value="6-PHOSPHOGLUCONOLACTONASE-RELATED"/>
    <property type="match status" value="1"/>
</dbReference>
<sequence>MKKSSWLRLVLSTMLLCMAGTGVGMANQKIEKGTKKMTTAYVGCRTTAKRYAHGKGISRYTIDEKGNWKLEGITKTLDNPAWLVLDQTKKYLYTVYGDAHEVSAFRIKEDGDLEFLDTVDSQGKNPVYGVVTPNNQFLLVASLQGGAVASLPIRADGSLGEAVSVEHFEGPKAGGISHAHACVLDRTGKWLLVPTQARGSGYDRVWVLALDENTGKLTRTSYAEARKYDEPRHLVFSKDNRHVYLVNEKASTLRVFDFDDQKGQLTARQVVPTLQDTYVGPNMASAIVLSRDGKQVYVSNRIKEGIPPEGEGYAGTFRGQETVVSYTIDPKTGLLGNPQWTNCEGYTPRFMTLTPEGQLLVANMDSDTLQFFAPEGKNGQLHFTGKTVKTESPCTVVFR</sequence>
<dbReference type="Gene3D" id="2.130.10.10">
    <property type="entry name" value="YVTN repeat-like/Quinoprotein amine dehydrogenase"/>
    <property type="match status" value="1"/>
</dbReference>
<dbReference type="InterPro" id="IPR015943">
    <property type="entry name" value="WD40/YVTN_repeat-like_dom_sf"/>
</dbReference>
<dbReference type="EMBL" id="FNOP01000012">
    <property type="protein sequence ID" value="SDX07855.1"/>
    <property type="molecule type" value="Genomic_DNA"/>
</dbReference>